<feature type="region of interest" description="Disordered" evidence="1">
    <location>
        <begin position="1"/>
        <end position="44"/>
    </location>
</feature>
<sequence length="264" mass="29900">MSPSQPLRLDKLTPRPQPHESAGSPGRAFVDLTTPEHPRQGFEQSQLHPPVSLYLPQSAHQPAAVIKQLADNVCGPNPKGGQSRFTTHLTKTLEKVSTRVPLSKYFRPAHVARDVGVLERGYWQFFVRIGDRKYRQLSGRQMISPLWTEKDFDQFWQGISKFIQQGKAGWGTRLVKESRGGNEWRIRLFTWAELLGPIWVILWILSNKLTQGVSMQWIAGDGSVVVQMAGGQSRRRRSRVWMRRGPKGEGGAWGWGLQGLIKNT</sequence>
<evidence type="ECO:0000313" key="3">
    <source>
        <dbReference type="Proteomes" id="UP000019478"/>
    </source>
</evidence>
<dbReference type="Proteomes" id="UP000019478">
    <property type="component" value="Unassembled WGS sequence"/>
</dbReference>
<dbReference type="eggNOG" id="ENOG502S7U4">
    <property type="taxonomic scope" value="Eukaryota"/>
</dbReference>
<proteinExistence type="predicted"/>
<organism evidence="2 3">
    <name type="scientific">Capronia epimyces CBS 606.96</name>
    <dbReference type="NCBI Taxonomy" id="1182542"/>
    <lineage>
        <taxon>Eukaryota</taxon>
        <taxon>Fungi</taxon>
        <taxon>Dikarya</taxon>
        <taxon>Ascomycota</taxon>
        <taxon>Pezizomycotina</taxon>
        <taxon>Eurotiomycetes</taxon>
        <taxon>Chaetothyriomycetidae</taxon>
        <taxon>Chaetothyriales</taxon>
        <taxon>Herpotrichiellaceae</taxon>
        <taxon>Capronia</taxon>
    </lineage>
</organism>
<name>W9XMD1_9EURO</name>
<dbReference type="OrthoDB" id="5395975at2759"/>
<dbReference type="EMBL" id="AMGY01000009">
    <property type="protein sequence ID" value="EXJ78141.1"/>
    <property type="molecule type" value="Genomic_DNA"/>
</dbReference>
<dbReference type="GeneID" id="19173386"/>
<comment type="caution">
    <text evidence="2">The sequence shown here is derived from an EMBL/GenBank/DDBJ whole genome shotgun (WGS) entry which is preliminary data.</text>
</comment>
<dbReference type="AlphaFoldDB" id="W9XMD1"/>
<protein>
    <submittedName>
        <fullName evidence="2">Uncharacterized protein</fullName>
    </submittedName>
</protein>
<evidence type="ECO:0000313" key="2">
    <source>
        <dbReference type="EMBL" id="EXJ78141.1"/>
    </source>
</evidence>
<gene>
    <name evidence="2" type="ORF">A1O3_09302</name>
</gene>
<accession>W9XMD1</accession>
<dbReference type="STRING" id="1182542.W9XMD1"/>
<keyword evidence="3" id="KW-1185">Reference proteome</keyword>
<dbReference type="HOGENOM" id="CLU_031892_0_1_1"/>
<evidence type="ECO:0000256" key="1">
    <source>
        <dbReference type="SAM" id="MobiDB-lite"/>
    </source>
</evidence>
<dbReference type="RefSeq" id="XP_007737586.1">
    <property type="nucleotide sequence ID" value="XM_007739396.1"/>
</dbReference>
<reference evidence="2 3" key="1">
    <citation type="submission" date="2013-03" db="EMBL/GenBank/DDBJ databases">
        <title>The Genome Sequence of Capronia epimyces CBS 606.96.</title>
        <authorList>
            <consortium name="The Broad Institute Genomics Platform"/>
            <person name="Cuomo C."/>
            <person name="de Hoog S."/>
            <person name="Gorbushina A."/>
            <person name="Walker B."/>
            <person name="Young S.K."/>
            <person name="Zeng Q."/>
            <person name="Gargeya S."/>
            <person name="Fitzgerald M."/>
            <person name="Haas B."/>
            <person name="Abouelleil A."/>
            <person name="Allen A.W."/>
            <person name="Alvarado L."/>
            <person name="Arachchi H.M."/>
            <person name="Berlin A.M."/>
            <person name="Chapman S.B."/>
            <person name="Gainer-Dewar J."/>
            <person name="Goldberg J."/>
            <person name="Griggs A."/>
            <person name="Gujja S."/>
            <person name="Hansen M."/>
            <person name="Howarth C."/>
            <person name="Imamovic A."/>
            <person name="Ireland A."/>
            <person name="Larimer J."/>
            <person name="McCowan C."/>
            <person name="Murphy C."/>
            <person name="Pearson M."/>
            <person name="Poon T.W."/>
            <person name="Priest M."/>
            <person name="Roberts A."/>
            <person name="Saif S."/>
            <person name="Shea T."/>
            <person name="Sisk P."/>
            <person name="Sykes S."/>
            <person name="Wortman J."/>
            <person name="Nusbaum C."/>
            <person name="Birren B."/>
        </authorList>
    </citation>
    <scope>NUCLEOTIDE SEQUENCE [LARGE SCALE GENOMIC DNA]</scope>
    <source>
        <strain evidence="2 3">CBS 606.96</strain>
    </source>
</reference>